<protein>
    <submittedName>
        <fullName evidence="2">Pimeloyl-ACP methyl ester carboxylesterase</fullName>
    </submittedName>
</protein>
<dbReference type="Gene3D" id="3.40.50.1820">
    <property type="entry name" value="alpha/beta hydrolase"/>
    <property type="match status" value="1"/>
</dbReference>
<dbReference type="SUPFAM" id="SSF53474">
    <property type="entry name" value="alpha/beta-Hydrolases"/>
    <property type="match status" value="1"/>
</dbReference>
<dbReference type="InterPro" id="IPR050471">
    <property type="entry name" value="AB_hydrolase"/>
</dbReference>
<dbReference type="PANTHER" id="PTHR43433">
    <property type="entry name" value="HYDROLASE, ALPHA/BETA FOLD FAMILY PROTEIN"/>
    <property type="match status" value="1"/>
</dbReference>
<dbReference type="GO" id="GO:0003824">
    <property type="term" value="F:catalytic activity"/>
    <property type="evidence" value="ECO:0007669"/>
    <property type="project" value="UniProtKB-ARBA"/>
</dbReference>
<dbReference type="EMBL" id="VIWT01000003">
    <property type="protein sequence ID" value="TWF90291.1"/>
    <property type="molecule type" value="Genomic_DNA"/>
</dbReference>
<comment type="caution">
    <text evidence="2">The sequence shown here is derived from an EMBL/GenBank/DDBJ whole genome shotgun (WGS) entry which is preliminary data.</text>
</comment>
<dbReference type="Proteomes" id="UP000317940">
    <property type="component" value="Unassembled WGS sequence"/>
</dbReference>
<proteinExistence type="predicted"/>
<keyword evidence="3" id="KW-1185">Reference proteome</keyword>
<dbReference type="RefSeq" id="WP_145909505.1">
    <property type="nucleotide sequence ID" value="NZ_BAAAMZ010000001.1"/>
</dbReference>
<reference evidence="2 3" key="1">
    <citation type="submission" date="2019-06" db="EMBL/GenBank/DDBJ databases">
        <title>Sequencing the genomes of 1000 actinobacteria strains.</title>
        <authorList>
            <person name="Klenk H.-P."/>
        </authorList>
    </citation>
    <scope>NUCLEOTIDE SEQUENCE [LARGE SCALE GENOMIC DNA]</scope>
    <source>
        <strain evidence="2 3">DSM 44826</strain>
    </source>
</reference>
<evidence type="ECO:0000259" key="1">
    <source>
        <dbReference type="Pfam" id="PF00561"/>
    </source>
</evidence>
<dbReference type="AlphaFoldDB" id="A0A561TT58"/>
<dbReference type="PRINTS" id="PR00111">
    <property type="entry name" value="ABHYDROLASE"/>
</dbReference>
<name>A0A561TT58_9ACTN</name>
<feature type="domain" description="AB hydrolase-1" evidence="1">
    <location>
        <begin position="21"/>
        <end position="235"/>
    </location>
</feature>
<evidence type="ECO:0000313" key="3">
    <source>
        <dbReference type="Proteomes" id="UP000317940"/>
    </source>
</evidence>
<sequence>MPAALDRPHARLAYQEDGTGPLVVYAHGALSSRDHDRRLGFDWSPITAAGHRLARYDARGHGRSTGRPVEADYAYPALGADYLALCEHLAPGERIDAVGSSMGAATVLYAALAEPERFDRLVLAMPGVAWQAREARRAGLLGAADLVEQQGGAAFLAAARRQGPPPVLAGMPDFPPEFDVAEELLPTLLRAVAANDLPAPQALRTLPHPGLVLCWDTDPTHPEETARQLADLLPGAELHVSRTLADIHTWGRRAAEFLAR</sequence>
<dbReference type="OrthoDB" id="495620at2"/>
<organism evidence="2 3">
    <name type="scientific">Kitasatospora viridis</name>
    <dbReference type="NCBI Taxonomy" id="281105"/>
    <lineage>
        <taxon>Bacteria</taxon>
        <taxon>Bacillati</taxon>
        <taxon>Actinomycetota</taxon>
        <taxon>Actinomycetes</taxon>
        <taxon>Kitasatosporales</taxon>
        <taxon>Streptomycetaceae</taxon>
        <taxon>Kitasatospora</taxon>
    </lineage>
</organism>
<evidence type="ECO:0000313" key="2">
    <source>
        <dbReference type="EMBL" id="TWF90291.1"/>
    </source>
</evidence>
<dbReference type="InterPro" id="IPR029058">
    <property type="entry name" value="AB_hydrolase_fold"/>
</dbReference>
<gene>
    <name evidence="2" type="ORF">FHX73_13335</name>
</gene>
<dbReference type="PANTHER" id="PTHR43433:SF1">
    <property type="entry name" value="BLL5160 PROTEIN"/>
    <property type="match status" value="1"/>
</dbReference>
<dbReference type="Pfam" id="PF00561">
    <property type="entry name" value="Abhydrolase_1"/>
    <property type="match status" value="1"/>
</dbReference>
<dbReference type="InterPro" id="IPR000073">
    <property type="entry name" value="AB_hydrolase_1"/>
</dbReference>
<accession>A0A561TT58</accession>